<evidence type="ECO:0000259" key="2">
    <source>
        <dbReference type="PROSITE" id="PS50076"/>
    </source>
</evidence>
<dbReference type="SMART" id="SM00271">
    <property type="entry name" value="DnaJ"/>
    <property type="match status" value="1"/>
</dbReference>
<gene>
    <name evidence="3" type="ORF">M378DRAFT_69572</name>
</gene>
<proteinExistence type="predicted"/>
<dbReference type="InterPro" id="IPR001623">
    <property type="entry name" value="DnaJ_domain"/>
</dbReference>
<accession>A0A0C2T0S0</accession>
<dbReference type="OrthoDB" id="442087at2759"/>
<feature type="domain" description="J" evidence="2">
    <location>
        <begin position="4"/>
        <end position="75"/>
    </location>
</feature>
<dbReference type="GO" id="GO:0051087">
    <property type="term" value="F:protein-folding chaperone binding"/>
    <property type="evidence" value="ECO:0007669"/>
    <property type="project" value="TreeGrafter"/>
</dbReference>
<keyword evidence="4" id="KW-1185">Reference proteome</keyword>
<dbReference type="GO" id="GO:0044183">
    <property type="term" value="F:protein folding chaperone"/>
    <property type="evidence" value="ECO:0007669"/>
    <property type="project" value="TreeGrafter"/>
</dbReference>
<dbReference type="GO" id="GO:0005737">
    <property type="term" value="C:cytoplasm"/>
    <property type="evidence" value="ECO:0007669"/>
    <property type="project" value="TreeGrafter"/>
</dbReference>
<evidence type="ECO:0000313" key="3">
    <source>
        <dbReference type="EMBL" id="KIL69405.1"/>
    </source>
</evidence>
<dbReference type="InParanoid" id="A0A0C2T0S0"/>
<feature type="region of interest" description="Disordered" evidence="1">
    <location>
        <begin position="264"/>
        <end position="324"/>
    </location>
</feature>
<dbReference type="CDD" id="cd06257">
    <property type="entry name" value="DnaJ"/>
    <property type="match status" value="1"/>
</dbReference>
<dbReference type="InterPro" id="IPR018253">
    <property type="entry name" value="DnaJ_domain_CS"/>
</dbReference>
<dbReference type="InterPro" id="IPR036869">
    <property type="entry name" value="J_dom_sf"/>
</dbReference>
<sequence>MATKLYETLNLSRNATTDDIRKAYKRKALQTHPDRLPPGSTPEDKTQSEEKFRLINNAYEILSDPQKRKTYDKYGIFPPPQLERERARPDYDRRPRQSQSFGDPFIHHGFSSFVFTDPFTLFDEIFGQEFPEWRNHRSHFRGPSPFMGMDPLFNPFSNPFGRTPMGMPGPFARMEQDLSGMSSGFPSHPLLPSHPFPTLEPSFRDRGDASGQFRQESYMTQTINGVTQSVHKRIDSDGNEHVTRTYPDGRKIYTINGVEQQVHGHLLGPDAGGGAGRSLPARRNSRPSTSQLRQTAPRPETITIHPSSAPPPYPGRTTAYSACR</sequence>
<dbReference type="PRINTS" id="PR00625">
    <property type="entry name" value="JDOMAIN"/>
</dbReference>
<protein>
    <recommendedName>
        <fullName evidence="2">J domain-containing protein</fullName>
    </recommendedName>
</protein>
<feature type="region of interest" description="Disordered" evidence="1">
    <location>
        <begin position="22"/>
        <end position="50"/>
    </location>
</feature>
<dbReference type="STRING" id="946122.A0A0C2T0S0"/>
<dbReference type="PROSITE" id="PS00636">
    <property type="entry name" value="DNAJ_1"/>
    <property type="match status" value="1"/>
</dbReference>
<dbReference type="AlphaFoldDB" id="A0A0C2T0S0"/>
<dbReference type="Proteomes" id="UP000054549">
    <property type="component" value="Unassembled WGS sequence"/>
</dbReference>
<dbReference type="Gene3D" id="1.10.287.110">
    <property type="entry name" value="DnaJ domain"/>
    <property type="match status" value="1"/>
</dbReference>
<dbReference type="SUPFAM" id="SSF46565">
    <property type="entry name" value="Chaperone J-domain"/>
    <property type="match status" value="1"/>
</dbReference>
<dbReference type="PANTHER" id="PTHR43948:SF10">
    <property type="entry name" value="MRJ, ISOFORM E"/>
    <property type="match status" value="1"/>
</dbReference>
<dbReference type="HOGENOM" id="CLU_900508_0_0_1"/>
<organism evidence="3 4">
    <name type="scientific">Amanita muscaria (strain Koide BX008)</name>
    <dbReference type="NCBI Taxonomy" id="946122"/>
    <lineage>
        <taxon>Eukaryota</taxon>
        <taxon>Fungi</taxon>
        <taxon>Dikarya</taxon>
        <taxon>Basidiomycota</taxon>
        <taxon>Agaricomycotina</taxon>
        <taxon>Agaricomycetes</taxon>
        <taxon>Agaricomycetidae</taxon>
        <taxon>Agaricales</taxon>
        <taxon>Pluteineae</taxon>
        <taxon>Amanitaceae</taxon>
        <taxon>Amanita</taxon>
    </lineage>
</organism>
<evidence type="ECO:0000313" key="4">
    <source>
        <dbReference type="Proteomes" id="UP000054549"/>
    </source>
</evidence>
<reference evidence="3 4" key="1">
    <citation type="submission" date="2014-04" db="EMBL/GenBank/DDBJ databases">
        <title>Evolutionary Origins and Diversification of the Mycorrhizal Mutualists.</title>
        <authorList>
            <consortium name="DOE Joint Genome Institute"/>
            <consortium name="Mycorrhizal Genomics Consortium"/>
            <person name="Kohler A."/>
            <person name="Kuo A."/>
            <person name="Nagy L.G."/>
            <person name="Floudas D."/>
            <person name="Copeland A."/>
            <person name="Barry K.W."/>
            <person name="Cichocki N."/>
            <person name="Veneault-Fourrey C."/>
            <person name="LaButti K."/>
            <person name="Lindquist E.A."/>
            <person name="Lipzen A."/>
            <person name="Lundell T."/>
            <person name="Morin E."/>
            <person name="Murat C."/>
            <person name="Riley R."/>
            <person name="Ohm R."/>
            <person name="Sun H."/>
            <person name="Tunlid A."/>
            <person name="Henrissat B."/>
            <person name="Grigoriev I.V."/>
            <person name="Hibbett D.S."/>
            <person name="Martin F."/>
        </authorList>
    </citation>
    <scope>NUCLEOTIDE SEQUENCE [LARGE SCALE GENOMIC DNA]</scope>
    <source>
        <strain evidence="3 4">Koide BX008</strain>
    </source>
</reference>
<feature type="region of interest" description="Disordered" evidence="1">
    <location>
        <begin position="70"/>
        <end position="102"/>
    </location>
</feature>
<dbReference type="GO" id="GO:0051082">
    <property type="term" value="F:unfolded protein binding"/>
    <property type="evidence" value="ECO:0007669"/>
    <property type="project" value="TreeGrafter"/>
</dbReference>
<evidence type="ECO:0000256" key="1">
    <source>
        <dbReference type="SAM" id="MobiDB-lite"/>
    </source>
</evidence>
<dbReference type="PANTHER" id="PTHR43948">
    <property type="entry name" value="DNAJ HOMOLOG SUBFAMILY B"/>
    <property type="match status" value="1"/>
</dbReference>
<name>A0A0C2T0S0_AMAMK</name>
<dbReference type="EMBL" id="KN818226">
    <property type="protein sequence ID" value="KIL69405.1"/>
    <property type="molecule type" value="Genomic_DNA"/>
</dbReference>
<feature type="compositionally biased region" description="Basic and acidic residues" evidence="1">
    <location>
        <begin position="82"/>
        <end position="95"/>
    </location>
</feature>
<dbReference type="Pfam" id="PF00226">
    <property type="entry name" value="DnaJ"/>
    <property type="match status" value="1"/>
</dbReference>
<dbReference type="PROSITE" id="PS50076">
    <property type="entry name" value="DNAJ_2"/>
    <property type="match status" value="1"/>
</dbReference>